<proteinExistence type="predicted"/>
<dbReference type="EMBL" id="JATAAI010000011">
    <property type="protein sequence ID" value="KAK1742290.1"/>
    <property type="molecule type" value="Genomic_DNA"/>
</dbReference>
<name>A0AAD9DE07_9STRA</name>
<dbReference type="Proteomes" id="UP001224775">
    <property type="component" value="Unassembled WGS sequence"/>
</dbReference>
<evidence type="ECO:0000256" key="1">
    <source>
        <dbReference type="SAM" id="Phobius"/>
    </source>
</evidence>
<sequence>MAMNKSYYTCSPYTTPQLLRSSGEEPVEVTLNYVYELDVPTTSDEETTTTLLDLATQHISSTLLKRIATISNLVACSDIHHSDPFRRRRLRFRRGRGSNSLIGIASDGSSVNTEKVCQFNVSGSEVKEVEQFIEGVTGDFSGSVVVMETEEEEEQQQGREDVGVDAIGGGGEVLAETRVDGVIDPASVIRSAPLPTTQLEEIKEEGDSAYNYLSTQSEIKEAKSIRTQPTMGENSGVSLRQSSVNTVMMTPPKLRSGGTAGTTCNVIQGQITLFISNIADPFENLDGRILEAIKDDLNDDMIIQQEFMNNEVVGLRLLEPAMVDKLPSSPSVSVTAPAVAAAAAAAASSPSNTNDAAESSGFVSSNASIGVIGGLGAILLMLIGLFAYTSRPRTRGRYRLDDDDLNSCQYDDDKYENELDAVSAVLSGKDSSSSWWQEPVRMNDSIDSRSVMESSIPTVEACYSTEGVIIGNDHIDEAFAEDKSPKILPLSFFNRKSKSRDEETDATSNIVGGDLMKSESLLDEEQSQSTVDMDAHLFGSAEESKPRNAKSFGSRLFGRKRTTDTENDDALIDDDVVIEEIQSRAKTQDEEVLIQESYSQDAFGIETTRSAPLRPMSAYVSPSTVSSRSRDPNDYYAERALQSCASGALSSCIPDLPSPEIGDEQSYISALTDNYFDQYSRRGPPACTQTDGEKLMRLAKGAVSQCVAPTDDTSVPTIPTSVPTKQQQLARRQPNGNNLDAFADCWNPFEGNFWQGWFE</sequence>
<evidence type="ECO:0000313" key="2">
    <source>
        <dbReference type="EMBL" id="KAK1742290.1"/>
    </source>
</evidence>
<comment type="caution">
    <text evidence="2">The sequence shown here is derived from an EMBL/GenBank/DDBJ whole genome shotgun (WGS) entry which is preliminary data.</text>
</comment>
<keyword evidence="1" id="KW-1133">Transmembrane helix</keyword>
<keyword evidence="3" id="KW-1185">Reference proteome</keyword>
<organism evidence="2 3">
    <name type="scientific">Skeletonema marinoi</name>
    <dbReference type="NCBI Taxonomy" id="267567"/>
    <lineage>
        <taxon>Eukaryota</taxon>
        <taxon>Sar</taxon>
        <taxon>Stramenopiles</taxon>
        <taxon>Ochrophyta</taxon>
        <taxon>Bacillariophyta</taxon>
        <taxon>Coscinodiscophyceae</taxon>
        <taxon>Thalassiosirophycidae</taxon>
        <taxon>Thalassiosirales</taxon>
        <taxon>Skeletonemataceae</taxon>
        <taxon>Skeletonema</taxon>
        <taxon>Skeletonema marinoi-dohrnii complex</taxon>
    </lineage>
</organism>
<keyword evidence="1" id="KW-0812">Transmembrane</keyword>
<feature type="transmembrane region" description="Helical" evidence="1">
    <location>
        <begin position="369"/>
        <end position="389"/>
    </location>
</feature>
<dbReference type="AlphaFoldDB" id="A0AAD9DE07"/>
<accession>A0AAD9DE07</accession>
<gene>
    <name evidence="2" type="ORF">QTG54_006855</name>
</gene>
<keyword evidence="1" id="KW-0472">Membrane</keyword>
<reference evidence="2" key="1">
    <citation type="submission" date="2023-06" db="EMBL/GenBank/DDBJ databases">
        <title>Survivors Of The Sea: Transcriptome response of Skeletonema marinoi to long-term dormancy.</title>
        <authorList>
            <person name="Pinder M.I.M."/>
            <person name="Kourtchenko O."/>
            <person name="Robertson E.K."/>
            <person name="Larsson T."/>
            <person name="Maumus F."/>
            <person name="Osuna-Cruz C.M."/>
            <person name="Vancaester E."/>
            <person name="Stenow R."/>
            <person name="Vandepoele K."/>
            <person name="Ploug H."/>
            <person name="Bruchert V."/>
            <person name="Godhe A."/>
            <person name="Topel M."/>
        </authorList>
    </citation>
    <scope>NUCLEOTIDE SEQUENCE</scope>
    <source>
        <strain evidence="2">R05AC</strain>
    </source>
</reference>
<evidence type="ECO:0000313" key="3">
    <source>
        <dbReference type="Proteomes" id="UP001224775"/>
    </source>
</evidence>
<protein>
    <submittedName>
        <fullName evidence="2">Uncharacterized protein</fullName>
    </submittedName>
</protein>